<evidence type="ECO:0000313" key="1">
    <source>
        <dbReference type="EMBL" id="GIF81601.1"/>
    </source>
</evidence>
<keyword evidence="2" id="KW-1185">Reference proteome</keyword>
<reference evidence="1 2" key="1">
    <citation type="submission" date="2021-01" db="EMBL/GenBank/DDBJ databases">
        <title>Whole genome shotgun sequence of Catellatospora bangladeshensis NBRC 107357.</title>
        <authorList>
            <person name="Komaki H."/>
            <person name="Tamura T."/>
        </authorList>
    </citation>
    <scope>NUCLEOTIDE SEQUENCE [LARGE SCALE GENOMIC DNA]</scope>
    <source>
        <strain evidence="1 2">NBRC 107357</strain>
    </source>
</reference>
<gene>
    <name evidence="1" type="ORF">Cba03nite_29500</name>
</gene>
<accession>A0A8J3JJ39</accession>
<dbReference type="AlphaFoldDB" id="A0A8J3JJ39"/>
<protein>
    <recommendedName>
        <fullName evidence="3">ADP-ribosylation/crystallin J1</fullName>
    </recommendedName>
</protein>
<sequence>MTETMTLWRPTGPQELELVRASGWKAWPPRLPDQPIFYPVLNEQYAIMIARDWNVPASGVGYVTRFEVDRRFASRYPVRQAGGRDILELWVPAEELDEFNRHIVGLIEVVREFRPVADSAE</sequence>
<comment type="caution">
    <text evidence="1">The sequence shown here is derived from an EMBL/GenBank/DDBJ whole genome shotgun (WGS) entry which is preliminary data.</text>
</comment>
<evidence type="ECO:0000313" key="2">
    <source>
        <dbReference type="Proteomes" id="UP000601223"/>
    </source>
</evidence>
<dbReference type="EMBL" id="BONF01000015">
    <property type="protein sequence ID" value="GIF81601.1"/>
    <property type="molecule type" value="Genomic_DNA"/>
</dbReference>
<evidence type="ECO:0008006" key="3">
    <source>
        <dbReference type="Google" id="ProtNLM"/>
    </source>
</evidence>
<dbReference type="RefSeq" id="WP_203746122.1">
    <property type="nucleotide sequence ID" value="NZ_BONF01000015.1"/>
</dbReference>
<name>A0A8J3JJ39_9ACTN</name>
<proteinExistence type="predicted"/>
<dbReference type="Proteomes" id="UP000601223">
    <property type="component" value="Unassembled WGS sequence"/>
</dbReference>
<organism evidence="1 2">
    <name type="scientific">Catellatospora bangladeshensis</name>
    <dbReference type="NCBI Taxonomy" id="310355"/>
    <lineage>
        <taxon>Bacteria</taxon>
        <taxon>Bacillati</taxon>
        <taxon>Actinomycetota</taxon>
        <taxon>Actinomycetes</taxon>
        <taxon>Micromonosporales</taxon>
        <taxon>Micromonosporaceae</taxon>
        <taxon>Catellatospora</taxon>
    </lineage>
</organism>